<protein>
    <submittedName>
        <fullName evidence="3">UDP-hexose transferase</fullName>
    </submittedName>
</protein>
<evidence type="ECO:0000256" key="2">
    <source>
        <dbReference type="ARBA" id="ARBA00022679"/>
    </source>
</evidence>
<evidence type="ECO:0000313" key="4">
    <source>
        <dbReference type="Proteomes" id="UP000033514"/>
    </source>
</evidence>
<keyword evidence="2 3" id="KW-0808">Transferase</keyword>
<keyword evidence="1" id="KW-0328">Glycosyltransferase</keyword>
<dbReference type="Pfam" id="PF03808">
    <property type="entry name" value="Glyco_tran_WecG"/>
    <property type="match status" value="1"/>
</dbReference>
<organism evidence="3 4">
    <name type="scientific">Devosia soli</name>
    <dbReference type="NCBI Taxonomy" id="361041"/>
    <lineage>
        <taxon>Bacteria</taxon>
        <taxon>Pseudomonadati</taxon>
        <taxon>Pseudomonadota</taxon>
        <taxon>Alphaproteobacteria</taxon>
        <taxon>Hyphomicrobiales</taxon>
        <taxon>Devosiaceae</taxon>
        <taxon>Devosia</taxon>
    </lineage>
</organism>
<accession>A0A0F5L9H5</accession>
<dbReference type="RefSeq" id="WP_046143198.1">
    <property type="nucleotide sequence ID" value="NZ_LAJG01000022.1"/>
</dbReference>
<proteinExistence type="predicted"/>
<dbReference type="NCBIfam" id="TIGR00696">
    <property type="entry name" value="wecG_tagA_cpsF"/>
    <property type="match status" value="1"/>
</dbReference>
<dbReference type="EMBL" id="LAJG01000022">
    <property type="protein sequence ID" value="KKB78267.1"/>
    <property type="molecule type" value="Genomic_DNA"/>
</dbReference>
<comment type="caution">
    <text evidence="3">The sequence shown here is derived from an EMBL/GenBank/DDBJ whole genome shotgun (WGS) entry which is preliminary data.</text>
</comment>
<dbReference type="STRING" id="361041.VW35_11490"/>
<reference evidence="3 4" key="1">
    <citation type="submission" date="2015-03" db="EMBL/GenBank/DDBJ databases">
        <authorList>
            <person name="Hassan Y.I."/>
            <person name="Lepp D."/>
            <person name="Zhou T."/>
        </authorList>
    </citation>
    <scope>NUCLEOTIDE SEQUENCE [LARGE SCALE GENOMIC DNA]</scope>
    <source>
        <strain evidence="3 4">GH2-10</strain>
    </source>
</reference>
<dbReference type="Proteomes" id="UP000033514">
    <property type="component" value="Unassembled WGS sequence"/>
</dbReference>
<keyword evidence="4" id="KW-1185">Reference proteome</keyword>
<evidence type="ECO:0000256" key="1">
    <source>
        <dbReference type="ARBA" id="ARBA00022676"/>
    </source>
</evidence>
<dbReference type="InterPro" id="IPR004629">
    <property type="entry name" value="WecG_TagA_CpsF"/>
</dbReference>
<gene>
    <name evidence="3" type="ORF">VW35_11490</name>
</gene>
<dbReference type="PANTHER" id="PTHR34136">
    <property type="match status" value="1"/>
</dbReference>
<evidence type="ECO:0000313" key="3">
    <source>
        <dbReference type="EMBL" id="KKB78267.1"/>
    </source>
</evidence>
<dbReference type="CDD" id="cd06533">
    <property type="entry name" value="Glyco_transf_WecG_TagA"/>
    <property type="match status" value="1"/>
</dbReference>
<dbReference type="OrthoDB" id="9771846at2"/>
<dbReference type="PATRIC" id="fig|361041.3.peg.1666"/>
<dbReference type="GO" id="GO:0016758">
    <property type="term" value="F:hexosyltransferase activity"/>
    <property type="evidence" value="ECO:0007669"/>
    <property type="project" value="TreeGrafter"/>
</dbReference>
<dbReference type="PANTHER" id="PTHR34136:SF1">
    <property type="entry name" value="UDP-N-ACETYL-D-MANNOSAMINURONIC ACID TRANSFERASE"/>
    <property type="match status" value="1"/>
</dbReference>
<name>A0A0F5L9H5_9HYPH</name>
<sequence length="263" mass="29242">MRPFDLTYLGSTIEEPTTVIGGLPVSVLGMEESARMLVRTALYARGQNSLPFYSTSANGQVIALASEDNAFKDLLLKADQIHADGMPMVRLSGIVASDEIKERVATTDLVHAVSRLAQKAGVRYYFLGATAEINRRAVANMRRDYPNLIFAGARDGYFTEEQEAEVIAEIVKSEPDILWVCLGVPKEQAFVARNIERMRGVGVVKTAGGLFDFLSGKNSRAPKWMQDAGLEWAYRAMLEPRRLLGRYLKTNPLALWQIIFHSK</sequence>
<dbReference type="AlphaFoldDB" id="A0A0F5L9H5"/>